<evidence type="ECO:0000256" key="1">
    <source>
        <dbReference type="ARBA" id="ARBA00022729"/>
    </source>
</evidence>
<dbReference type="GO" id="GO:0016020">
    <property type="term" value="C:membrane"/>
    <property type="evidence" value="ECO:0007669"/>
    <property type="project" value="InterPro"/>
</dbReference>
<dbReference type="InterPro" id="IPR018511">
    <property type="entry name" value="Hemolysin-typ_Ca-bd_CS"/>
</dbReference>
<dbReference type="SUPFAM" id="SSF141072">
    <property type="entry name" value="CalX-like"/>
    <property type="match status" value="2"/>
</dbReference>
<feature type="domain" description="RapA2 cadherin-like" evidence="6">
    <location>
        <begin position="250"/>
        <end position="318"/>
    </location>
</feature>
<feature type="domain" description="RapA2 cadherin-like" evidence="6">
    <location>
        <begin position="454"/>
        <end position="522"/>
    </location>
</feature>
<dbReference type="GO" id="GO:0005509">
    <property type="term" value="F:calcium ion binding"/>
    <property type="evidence" value="ECO:0007669"/>
    <property type="project" value="InterPro"/>
</dbReference>
<feature type="compositionally biased region" description="Polar residues" evidence="4">
    <location>
        <begin position="873"/>
        <end position="890"/>
    </location>
</feature>
<sequence>MSVLSLIGLVQVSGTLVLDSAGKLALLPDGATPRPGDVIIDVLDNAEIGDDLSVQFVSEDNTAQEIDVADLDVEQIIAQVEEGADPTQSEEQAPAAGEASSSSPTLSGNIIRDDTQTIAQTQFDTSGLEAQGLSNTQSLTLLQFLANSAPVVFNNSRTFDEESQDNLLAITLPTDANNDVLTIRITNIPALGTVTLGDGSKVSVGDELTLNELANLQYDAPLDYNEGEEAGSLGYSVDDGRDAPNSLQSADVEITINEVNDAPVAFDDDVETDEDSVLSATLPDATDVDGTIASYALQDDVPADKGSLTFNSDGSYSFDPGEDFQGLSNGDSEDVTFTYIALDDEGLASEPQTITITVTGINDKPVALPADEMTDEDTSINRNVPEASDIDGTVASYALQDDVPADKGSLTFNSDGSYSFDPGEDFQGLSNGDSEDVTFTYIALDNEGLASEPQTITITVTGINDKPVALPADEMTDEDTSISRNVPEASDIDGTIASYALQNDVPADKGSLTFNADGSYSFDPGEDFQSLTSGESEVVEFTYYAVDNEGSLSEPQTVSITVHGLNDDPESEDFAITVTNGAATPVYFDTGEGPIEGGGSDHISDNEDDRSTTDSKALSVVITELPIGGTLLYNDGVSVREIVEADLHVEGAVEGTPFDPNNISYLPDDSAQGFTLGIKDPQGLAEEESSQSDFLNWGEPGNTPAERVLTVGDDTITITSSGGDLTQYRGDPGANHVGFGLGVGGGKGINQGETITIDFSDRPATSISLGLDGLGGFFNENLNNSNESSVLISVTLSDGSTVELDPYQKNTSGNGDLDFDLSISTADIPGAEGLLIETVTVGTEGNGNWELRYLDVALEDSFDYKALDSDGAYSQESTVTIDDQRSNQNPDAVDDPESYTLIQGDMGSGDQGWNDVESIVAKYDGETVSYSIDGSDRIGIPDGTTNAGPESQIQHNRDEEASEQLIITLKEPAVDGAFSVTNLFANEGGAGSHEQGKWSAYLGGTLVASDHFYNDSGHKGSFDIETNGSAFDTLVFESVDFTGGPARGTDSSDYFLQGIQIVGAGAYVFDHDEPVVIPLSEILSNDSDVDGDSVRITYVFGETEGDARIEGDNVIFDLPEDFSGRTEFQYQITDDKGGFDTATVNVLVNPAPIGVGSVELNLDADSVIEGENLSYLVTLDGTTNVKTFFDIEFGTSGDTASINDVDPSSMTFSNGVSYNAVSGELEVPEGVDEFTVSLPTVNDDRYEGDESFTLLIDGQSAAGSILDNDPISLSLSGGGEVSEDAGSIGFELELSHASDVPLTIALSRLDTDTNSDDFGTTTATYNNGNADVPLVIVNGEIEIPVGVTSIDINVGILDDEHYEQDEDFTLKITEPAGLTTNGVVGVTADATISDDGEIGGVPSGDNDNNAPTLDLDGSEGGSGYTATFTEGDTPIMVVDSDIVITDDIDVISKAEIRLTNPQPNDSLSLNGVLPTGLSITTSTVGGALLLTISGEANADVYEAALKQLEFENDSEDPNTEPREIEVTVFDDQDLASNVAISTIDVISVNSPPESEDFSFTISGNDPVGVSFDTGVGSIEGAGSDHISDIEDDINGEQVNVKITELPIGGSLYYDGVEITQTQVDNGDNFDPTKITYQANEDAQGFILGTRVIPTDSDLESTQETFYNWGDEVDNKNRSLELENGDAVTISSNRGNLTQYRGDVQDNHVGHGIGIGGGQGINQGELLSIGFADRPATHINLGLDGMGGYFYSGLGDSNESAVTIQVMLSDGSTVDYIPDVQKDTSGNEELFHELSFSVDDLNIEEGLLITGVSVGTDGPGNWELRYLETALNDRFTYQAVDSDGAESEESVVTIADERINNAAPILDLDASEAGTGFASVFTEGDSAIGVVDNDVDVFDENNIISLAEVILTNPHSGDSFSVVASSNPLLSGIAYSSETLGSGAIKISLYGNASADDYEAALKLIQFANDSQIPDLTNRVIEITTFDEQSLPSNTAISTIEMVSVLDVVAAPAIGNEDSKIALAISLPTGSDATKVEISGIPDGAKIYDGINELTVVDNAVMLNELQLAQLFIQPGLHSDVDFSLQVDALDSADLLVEQTTVEVTVKPVTDLPVLSVSGEVILASIDFENVSLGGSSWRGNVSDTELNANGSTGIWGTENSSSVSEVGREGVYLGNQSQDKDNHIFEIEGRRNTDDSLFTDFEGKAGAFYHLTFDIAARQVNGSPVKVFLVDDQDVRSELYEFDDSVDRAWNSESIVFQTPESGNYRLLFESEQVDSYGALLDNISLSTRNNYGYEDSYIDISDIAASLIDVDGSESLSLVLKGLPEGSIVTNGIQTLEVGVSLEADVSQWQNLEALQVLVDDVGVYPITIEATSSENDSTHPTTDQTVSEVINLTVVPNPNVVPNTEPSVTDFEFFAEDDTIPLNFSEWVTDLEDDASDDKQTFVKIEGEPEFGQLYFLSGSGDRFDLDSGDLVEDSVDVYYDIDVGFDATTAEYESDLTALLEQGLAISGGTYGGSQPHVNSELESIAFDGAGAAKQRGYYTKRADENGQGKETEAQEKEYMSIKFTAGLMTRALVGVGSLTGQFSASANGGGQSNIFVYLYAGGDLVSNTPVQMNNDTIVDHQATISVSSEQGFDEMRIVAVDGNDKKAGFVLQSVEVVDAEVADQFEYSAVDSDGLASVETATVDVNIVPNGNVLDAESVDYAVQGGNGVTVITGTDGDDLIIGGQGSDVLTGGLGDDTFKWTESDLDGSHDVITDFSQEAGNRDVIDFVDLFDDDDTLQSLLDNNTIAVTEEDGNTLINIDKGNGKTVTIELEGVTGVDNSILSNIVIIHDS</sequence>
<dbReference type="RefSeq" id="WP_265677262.1">
    <property type="nucleotide sequence ID" value="NZ_JAKRRY010000044.1"/>
</dbReference>
<feature type="domain" description="Calx-beta" evidence="5">
    <location>
        <begin position="1209"/>
        <end position="1260"/>
    </location>
</feature>
<keyword evidence="1" id="KW-0732">Signal</keyword>
<feature type="region of interest" description="Disordered" evidence="4">
    <location>
        <begin position="873"/>
        <end position="895"/>
    </location>
</feature>
<proteinExistence type="predicted"/>
<dbReference type="NCBIfam" id="TIGR01965">
    <property type="entry name" value="VCBS_repeat"/>
    <property type="match status" value="3"/>
</dbReference>
<evidence type="ECO:0000256" key="2">
    <source>
        <dbReference type="ARBA" id="ARBA00022737"/>
    </source>
</evidence>
<evidence type="ECO:0000259" key="6">
    <source>
        <dbReference type="Pfam" id="PF17803"/>
    </source>
</evidence>
<comment type="caution">
    <text evidence="7">The sequence shown here is derived from an EMBL/GenBank/DDBJ whole genome shotgun (WGS) entry which is preliminary data.</text>
</comment>
<dbReference type="PANTHER" id="PTHR14139:SF2">
    <property type="entry name" value="CALSYNTENIN-1"/>
    <property type="match status" value="1"/>
</dbReference>
<evidence type="ECO:0000313" key="7">
    <source>
        <dbReference type="EMBL" id="MCW8348686.1"/>
    </source>
</evidence>
<dbReference type="PROSITE" id="PS00330">
    <property type="entry name" value="HEMOLYSIN_CALCIUM"/>
    <property type="match status" value="1"/>
</dbReference>
<keyword evidence="3" id="KW-0106">Calcium</keyword>
<dbReference type="SUPFAM" id="SSF51120">
    <property type="entry name" value="beta-Roll"/>
    <property type="match status" value="1"/>
</dbReference>
<reference evidence="7" key="1">
    <citation type="submission" date="2022-02" db="EMBL/GenBank/DDBJ databases">
        <title>Vibrio sp. nov, a new bacterium isolated from seawater.</title>
        <authorList>
            <person name="Yuan Y."/>
        </authorList>
    </citation>
    <scope>NUCLEOTIDE SEQUENCE</scope>
    <source>
        <strain evidence="7">ZSDZ65</strain>
    </source>
</reference>
<dbReference type="GO" id="GO:0007154">
    <property type="term" value="P:cell communication"/>
    <property type="evidence" value="ECO:0007669"/>
    <property type="project" value="InterPro"/>
</dbReference>
<dbReference type="Gene3D" id="2.60.40.2030">
    <property type="match status" value="2"/>
</dbReference>
<dbReference type="InterPro" id="IPR010221">
    <property type="entry name" value="VCBS_dom"/>
</dbReference>
<keyword evidence="8" id="KW-1185">Reference proteome</keyword>
<keyword evidence="2" id="KW-0677">Repeat</keyword>
<feature type="region of interest" description="Disordered" evidence="4">
    <location>
        <begin position="592"/>
        <end position="614"/>
    </location>
</feature>
<dbReference type="EMBL" id="JAKRRY010000044">
    <property type="protein sequence ID" value="MCW8348686.1"/>
    <property type="molecule type" value="Genomic_DNA"/>
</dbReference>
<dbReference type="InterPro" id="IPR003644">
    <property type="entry name" value="Calx_beta"/>
</dbReference>
<evidence type="ECO:0000256" key="4">
    <source>
        <dbReference type="SAM" id="MobiDB-lite"/>
    </source>
</evidence>
<name>A0A9X3CRX9_9VIBR</name>
<feature type="compositionally biased region" description="Low complexity" evidence="4">
    <location>
        <begin position="89"/>
        <end position="104"/>
    </location>
</feature>
<dbReference type="InterPro" id="IPR001343">
    <property type="entry name" value="Hemolysn_Ca-bd"/>
</dbReference>
<accession>A0A9X3CRX9</accession>
<dbReference type="InterPro" id="IPR038081">
    <property type="entry name" value="CalX-like_sf"/>
</dbReference>
<dbReference type="Proteomes" id="UP001155587">
    <property type="component" value="Unassembled WGS sequence"/>
</dbReference>
<feature type="region of interest" description="Disordered" evidence="4">
    <location>
        <begin position="82"/>
        <end position="109"/>
    </location>
</feature>
<feature type="domain" description="Calx-beta" evidence="5">
    <location>
        <begin position="1337"/>
        <end position="1395"/>
    </location>
</feature>
<feature type="compositionally biased region" description="Basic and acidic residues" evidence="4">
    <location>
        <begin position="602"/>
        <end position="613"/>
    </location>
</feature>
<dbReference type="NCBIfam" id="NF012211">
    <property type="entry name" value="tand_rpt_95"/>
    <property type="match status" value="4"/>
</dbReference>
<gene>
    <name evidence="7" type="ORF">MD535_22110</name>
</gene>
<dbReference type="InterPro" id="IPR040853">
    <property type="entry name" value="RapA2_cadherin-like"/>
</dbReference>
<evidence type="ECO:0000256" key="3">
    <source>
        <dbReference type="ARBA" id="ARBA00022837"/>
    </source>
</evidence>
<dbReference type="Pfam" id="PF03160">
    <property type="entry name" value="Calx-beta"/>
    <property type="match status" value="2"/>
</dbReference>
<feature type="domain" description="RapA2 cadherin-like" evidence="6">
    <location>
        <begin position="352"/>
        <end position="420"/>
    </location>
</feature>
<dbReference type="InterPro" id="IPR011049">
    <property type="entry name" value="Serralysin-like_metalloprot_C"/>
</dbReference>
<dbReference type="Pfam" id="PF17803">
    <property type="entry name" value="Cadherin_4"/>
    <property type="match status" value="3"/>
</dbReference>
<evidence type="ECO:0000259" key="5">
    <source>
        <dbReference type="Pfam" id="PF03160"/>
    </source>
</evidence>
<dbReference type="PANTHER" id="PTHR14139">
    <property type="entry name" value="CALSYNTENIN"/>
    <property type="match status" value="1"/>
</dbReference>
<dbReference type="Pfam" id="PF17963">
    <property type="entry name" value="Big_9"/>
    <property type="match status" value="1"/>
</dbReference>
<dbReference type="Pfam" id="PF00353">
    <property type="entry name" value="HemolysinCabind"/>
    <property type="match status" value="1"/>
</dbReference>
<evidence type="ECO:0000313" key="8">
    <source>
        <dbReference type="Proteomes" id="UP001155587"/>
    </source>
</evidence>
<protein>
    <submittedName>
        <fullName evidence="7">Tandem-95 repeat protein</fullName>
    </submittedName>
</protein>
<organism evidence="7 8">
    <name type="scientific">Vibrio qingdaonensis</name>
    <dbReference type="NCBI Taxonomy" id="2829491"/>
    <lineage>
        <taxon>Bacteria</taxon>
        <taxon>Pseudomonadati</taxon>
        <taxon>Pseudomonadota</taxon>
        <taxon>Gammaproteobacteria</taxon>
        <taxon>Vibrionales</taxon>
        <taxon>Vibrionaceae</taxon>
        <taxon>Vibrio</taxon>
    </lineage>
</organism>